<sequence length="289" mass="29226">MIEGILRAVGMLGSLGLLFGIGLALAGRFLRVEEDPRLGQVMESLPGANCGACGFSGCSGFARALVGGSAPVSGCRAGGETTAQRLAAILGQRVETGGRRVARVLCGGGRQVALSRAAYDGVQDCRAADALGGGPKGCPQGCLGFGTCVETCPFDALSMGPDGLPVVDEERCTGCGLCELVCPRGVIRVMPLAASYVRCVSTMPGKFVRQVCEAGCIGCRICERTCDKGAIRVTDNLAVIDPVLCDGCGRCAEKCPTHAIAIVGVGVEVAQAAPVTGSGDERAGGVGRA</sequence>
<keyword evidence="7 10" id="KW-0408">Iron</keyword>
<feature type="binding site" evidence="10">
    <location>
        <position position="75"/>
    </location>
    <ligand>
        <name>[4Fe-4S] cluster</name>
        <dbReference type="ChEBI" id="CHEBI:49883"/>
        <label>1</label>
    </ligand>
</feature>
<feature type="region of interest" description="Hydrophobic" evidence="10">
    <location>
        <begin position="1"/>
        <end position="27"/>
    </location>
</feature>
<proteinExistence type="inferred from homology"/>
<keyword evidence="4 10" id="KW-0677">Repeat</keyword>
<dbReference type="SUPFAM" id="SSF54862">
    <property type="entry name" value="4Fe-4S ferredoxins"/>
    <property type="match status" value="1"/>
</dbReference>
<feature type="binding site" evidence="10">
    <location>
        <position position="58"/>
    </location>
    <ligand>
        <name>[4Fe-4S] cluster</name>
        <dbReference type="ChEBI" id="CHEBI:49883"/>
        <label>1</label>
    </ligand>
</feature>
<feature type="domain" description="4Fe-4S ferredoxin-type" evidence="11">
    <location>
        <begin position="163"/>
        <end position="192"/>
    </location>
</feature>
<comment type="subcellular location">
    <subcellularLocation>
        <location evidence="10">Cell membrane</location>
    </subcellularLocation>
</comment>
<dbReference type="HAMAP" id="MF_00463">
    <property type="entry name" value="RsxB_RnfB"/>
    <property type="match status" value="1"/>
</dbReference>
<evidence type="ECO:0000256" key="3">
    <source>
        <dbReference type="ARBA" id="ARBA00022723"/>
    </source>
</evidence>
<feature type="binding site" evidence="10">
    <location>
        <position position="178"/>
    </location>
    <ligand>
        <name>[4Fe-4S] cluster</name>
        <dbReference type="ChEBI" id="CHEBI:49883"/>
        <label>3</label>
    </ligand>
</feature>
<feature type="domain" description="4Fe-4S" evidence="12">
    <location>
        <begin position="33"/>
        <end position="92"/>
    </location>
</feature>
<dbReference type="EMBL" id="CP141614">
    <property type="protein sequence ID" value="WRP14400.1"/>
    <property type="molecule type" value="Genomic_DNA"/>
</dbReference>
<evidence type="ECO:0000256" key="5">
    <source>
        <dbReference type="ARBA" id="ARBA00022967"/>
    </source>
</evidence>
<accession>A0ABZ1BPB0</accession>
<feature type="domain" description="4Fe-4S ferredoxin-type" evidence="11">
    <location>
        <begin position="207"/>
        <end position="235"/>
    </location>
</feature>
<evidence type="ECO:0000256" key="9">
    <source>
        <dbReference type="ARBA" id="ARBA00023136"/>
    </source>
</evidence>
<keyword evidence="10" id="KW-1003">Cell membrane</keyword>
<dbReference type="Proteomes" id="UP001333102">
    <property type="component" value="Chromosome"/>
</dbReference>
<name>A0ABZ1BPB0_9FIRM</name>
<evidence type="ECO:0000313" key="14">
    <source>
        <dbReference type="Proteomes" id="UP001333102"/>
    </source>
</evidence>
<organism evidence="13 14">
    <name type="scientific">Geochorda subterranea</name>
    <dbReference type="NCBI Taxonomy" id="3109564"/>
    <lineage>
        <taxon>Bacteria</taxon>
        <taxon>Bacillati</taxon>
        <taxon>Bacillota</taxon>
        <taxon>Limnochordia</taxon>
        <taxon>Limnochordales</taxon>
        <taxon>Geochordaceae</taxon>
        <taxon>Geochorda</taxon>
    </lineage>
</organism>
<dbReference type="Pfam" id="PF04060">
    <property type="entry name" value="FeS"/>
    <property type="match status" value="1"/>
</dbReference>
<feature type="binding site" evidence="10">
    <location>
        <position position="50"/>
    </location>
    <ligand>
        <name>[4Fe-4S] cluster</name>
        <dbReference type="ChEBI" id="CHEBI:49883"/>
        <label>1</label>
    </ligand>
</feature>
<dbReference type="CDD" id="cd10549">
    <property type="entry name" value="MtMvhB_like"/>
    <property type="match status" value="1"/>
</dbReference>
<dbReference type="InterPro" id="IPR017900">
    <property type="entry name" value="4Fe4S_Fe_S_CS"/>
</dbReference>
<evidence type="ECO:0000256" key="1">
    <source>
        <dbReference type="ARBA" id="ARBA00022448"/>
    </source>
</evidence>
<evidence type="ECO:0000313" key="13">
    <source>
        <dbReference type="EMBL" id="WRP14400.1"/>
    </source>
</evidence>
<protein>
    <recommendedName>
        <fullName evidence="10">Ion-translocating oxidoreductase complex subunit B</fullName>
        <ecNumber evidence="10">7.-.-.-</ecNumber>
    </recommendedName>
    <alternativeName>
        <fullName evidence="10">Rnf electron transport complex subunit B</fullName>
    </alternativeName>
</protein>
<keyword evidence="2 10" id="KW-0004">4Fe-4S</keyword>
<evidence type="ECO:0000256" key="10">
    <source>
        <dbReference type="HAMAP-Rule" id="MF_00463"/>
    </source>
</evidence>
<keyword evidence="6 10" id="KW-0249">Electron transport</keyword>
<comment type="similarity">
    <text evidence="10">Belongs to the 4Fe4S bacterial-type ferredoxin family. RnfB subfamily.</text>
</comment>
<evidence type="ECO:0000256" key="8">
    <source>
        <dbReference type="ARBA" id="ARBA00023014"/>
    </source>
</evidence>
<evidence type="ECO:0000256" key="7">
    <source>
        <dbReference type="ARBA" id="ARBA00023004"/>
    </source>
</evidence>
<keyword evidence="8 10" id="KW-0411">Iron-sulfur</keyword>
<dbReference type="EC" id="7.-.-.-" evidence="10"/>
<gene>
    <name evidence="10" type="primary">rnfB</name>
    <name evidence="13" type="ORF">VLY81_13410</name>
</gene>
<dbReference type="Gene3D" id="1.10.15.40">
    <property type="entry name" value="Electron transport complex subunit B, putative Fe-S cluster"/>
    <property type="match status" value="1"/>
</dbReference>
<dbReference type="Gene3D" id="3.30.70.20">
    <property type="match status" value="2"/>
</dbReference>
<feature type="binding site" evidence="10">
    <location>
        <position position="53"/>
    </location>
    <ligand>
        <name>[4Fe-4S] cluster</name>
        <dbReference type="ChEBI" id="CHEBI:49883"/>
        <label>1</label>
    </ligand>
</feature>
<dbReference type="PROSITE" id="PS51656">
    <property type="entry name" value="4FE4S"/>
    <property type="match status" value="1"/>
</dbReference>
<dbReference type="PANTHER" id="PTHR43560">
    <property type="entry name" value="ION-TRANSLOCATING OXIDOREDUCTASE COMPLEX SUBUNIT B"/>
    <property type="match status" value="1"/>
</dbReference>
<reference evidence="14" key="1">
    <citation type="submission" date="2023-12" db="EMBL/GenBank/DDBJ databases">
        <title>Novel isolates from deep terrestrial aquifers shed light on the physiology and ecology of the class Limnochordia.</title>
        <authorList>
            <person name="Karnachuk O.V."/>
            <person name="Lukina A.P."/>
            <person name="Avakyan M.R."/>
            <person name="Kadnikov V."/>
            <person name="Begmatov S."/>
            <person name="Beletsky A.V."/>
            <person name="Mardanov A.V."/>
            <person name="Ravin N.V."/>
        </authorList>
    </citation>
    <scope>NUCLEOTIDE SEQUENCE [LARGE SCALE GENOMIC DNA]</scope>
    <source>
        <strain evidence="14">LN</strain>
    </source>
</reference>
<evidence type="ECO:0000259" key="11">
    <source>
        <dbReference type="PROSITE" id="PS51379"/>
    </source>
</evidence>
<keyword evidence="3 10" id="KW-0479">Metal-binding</keyword>
<keyword evidence="1 10" id="KW-0813">Transport</keyword>
<feature type="binding site" evidence="10">
    <location>
        <position position="142"/>
    </location>
    <ligand>
        <name>[4Fe-4S] cluster</name>
        <dbReference type="ChEBI" id="CHEBI:49883"/>
        <label>2</label>
    </ligand>
</feature>
<comment type="subunit">
    <text evidence="10">The complex is composed of six subunits: RnfA, RnfB, RnfC, RnfD, RnfE and RnfG.</text>
</comment>
<feature type="binding site" evidence="10">
    <location>
        <position position="182"/>
    </location>
    <ligand>
        <name>[4Fe-4S] cluster</name>
        <dbReference type="ChEBI" id="CHEBI:49883"/>
        <label>2</label>
    </ligand>
</feature>
<dbReference type="PANTHER" id="PTHR43560:SF1">
    <property type="entry name" value="ION-TRANSLOCATING OXIDOREDUCTASE COMPLEX SUBUNIT B"/>
    <property type="match status" value="1"/>
</dbReference>
<keyword evidence="9 10" id="KW-0472">Membrane</keyword>
<feature type="binding site" evidence="10">
    <location>
        <position position="152"/>
    </location>
    <ligand>
        <name>[4Fe-4S] cluster</name>
        <dbReference type="ChEBI" id="CHEBI:49883"/>
        <label>3</label>
    </ligand>
</feature>
<dbReference type="InterPro" id="IPR010207">
    <property type="entry name" value="Elect_transpt_cplx_RnfB/RsxB"/>
</dbReference>
<evidence type="ECO:0000256" key="6">
    <source>
        <dbReference type="ARBA" id="ARBA00022982"/>
    </source>
</evidence>
<evidence type="ECO:0000256" key="2">
    <source>
        <dbReference type="ARBA" id="ARBA00022485"/>
    </source>
</evidence>
<comment type="caution">
    <text evidence="10">Lacks conserved residue(s) required for the propagation of feature annotation.</text>
</comment>
<keyword evidence="5 10" id="KW-1278">Translocase</keyword>
<keyword evidence="14" id="KW-1185">Reference proteome</keyword>
<dbReference type="PROSITE" id="PS00198">
    <property type="entry name" value="4FE4S_FER_1"/>
    <property type="match status" value="2"/>
</dbReference>
<dbReference type="InterPro" id="IPR007202">
    <property type="entry name" value="4Fe-4S_dom"/>
</dbReference>
<dbReference type="RefSeq" id="WP_324668718.1">
    <property type="nucleotide sequence ID" value="NZ_CP141614.1"/>
</dbReference>
<evidence type="ECO:0000259" key="12">
    <source>
        <dbReference type="PROSITE" id="PS51656"/>
    </source>
</evidence>
<dbReference type="PROSITE" id="PS51379">
    <property type="entry name" value="4FE4S_FER_2"/>
    <property type="match status" value="4"/>
</dbReference>
<feature type="domain" description="4Fe-4S ferredoxin-type" evidence="11">
    <location>
        <begin position="133"/>
        <end position="162"/>
    </location>
</feature>
<feature type="binding site" evidence="10">
    <location>
        <position position="148"/>
    </location>
    <ligand>
        <name>[4Fe-4S] cluster</name>
        <dbReference type="ChEBI" id="CHEBI:49883"/>
        <label>2</label>
    </ligand>
</feature>
<evidence type="ECO:0000256" key="4">
    <source>
        <dbReference type="ARBA" id="ARBA00022737"/>
    </source>
</evidence>
<dbReference type="InterPro" id="IPR050395">
    <property type="entry name" value="4Fe4S_Ferredoxin_RnfB"/>
</dbReference>
<dbReference type="Pfam" id="PF00037">
    <property type="entry name" value="Fer4"/>
    <property type="match status" value="1"/>
</dbReference>
<feature type="binding site" evidence="10">
    <location>
        <position position="175"/>
    </location>
    <ligand>
        <name>[4Fe-4S] cluster</name>
        <dbReference type="ChEBI" id="CHEBI:49883"/>
        <label>3</label>
    </ligand>
</feature>
<feature type="binding site" evidence="10">
    <location>
        <position position="138"/>
    </location>
    <ligand>
        <name>[4Fe-4S] cluster</name>
        <dbReference type="ChEBI" id="CHEBI:49883"/>
        <label>2</label>
    </ligand>
</feature>
<dbReference type="Pfam" id="PF14697">
    <property type="entry name" value="Fer4_21"/>
    <property type="match status" value="1"/>
</dbReference>
<dbReference type="InterPro" id="IPR017896">
    <property type="entry name" value="4Fe4S_Fe-S-bd"/>
</dbReference>
<feature type="binding site" evidence="10">
    <location>
        <position position="172"/>
    </location>
    <ligand>
        <name>[4Fe-4S] cluster</name>
        <dbReference type="ChEBI" id="CHEBI:49883"/>
        <label>3</label>
    </ligand>
</feature>
<feature type="domain" description="4Fe-4S ferredoxin-type" evidence="11">
    <location>
        <begin position="236"/>
        <end position="265"/>
    </location>
</feature>
<comment type="cofactor">
    <cofactor evidence="10">
        <name>[4Fe-4S] cluster</name>
        <dbReference type="ChEBI" id="CHEBI:49883"/>
    </cofactor>
    <text evidence="10">Binds 3 [4Fe-4S] clusters.</text>
</comment>
<comment type="function">
    <text evidence="10">Part of a membrane-bound complex that couples electron transfer with translocation of ions across the membrane.</text>
</comment>